<dbReference type="InterPro" id="IPR003781">
    <property type="entry name" value="CoA-bd"/>
</dbReference>
<dbReference type="EMBL" id="CP013118">
    <property type="protein sequence ID" value="ALO14957.1"/>
    <property type="molecule type" value="Genomic_DNA"/>
</dbReference>
<dbReference type="OrthoDB" id="9807426at2"/>
<name>A0A0S2HY28_9BACT</name>
<dbReference type="InterPro" id="IPR016102">
    <property type="entry name" value="Succinyl-CoA_synth-like"/>
</dbReference>
<organism evidence="3 4">
    <name type="scientific">Salinivirga cyanobacteriivorans</name>
    <dbReference type="NCBI Taxonomy" id="1307839"/>
    <lineage>
        <taxon>Bacteria</taxon>
        <taxon>Pseudomonadati</taxon>
        <taxon>Bacteroidota</taxon>
        <taxon>Bacteroidia</taxon>
        <taxon>Bacteroidales</taxon>
        <taxon>Salinivirgaceae</taxon>
        <taxon>Salinivirga</taxon>
    </lineage>
</organism>
<dbReference type="SUPFAM" id="SSF56059">
    <property type="entry name" value="Glutathione synthetase ATP-binding domain-like"/>
    <property type="match status" value="1"/>
</dbReference>
<evidence type="ECO:0000313" key="3">
    <source>
        <dbReference type="EMBL" id="ALO14957.1"/>
    </source>
</evidence>
<dbReference type="Gene3D" id="3.30.470.20">
    <property type="entry name" value="ATP-grasp fold, B domain"/>
    <property type="match status" value="1"/>
</dbReference>
<dbReference type="KEGG" id="blq:L21SP5_01303"/>
<dbReference type="GO" id="GO:0046872">
    <property type="term" value="F:metal ion binding"/>
    <property type="evidence" value="ECO:0007669"/>
    <property type="project" value="InterPro"/>
</dbReference>
<keyword evidence="4" id="KW-1185">Reference proteome</keyword>
<dbReference type="GO" id="GO:0005524">
    <property type="term" value="F:ATP binding"/>
    <property type="evidence" value="ECO:0007669"/>
    <property type="project" value="UniProtKB-UniRule"/>
</dbReference>
<dbReference type="PROSITE" id="PS50975">
    <property type="entry name" value="ATP_GRASP"/>
    <property type="match status" value="1"/>
</dbReference>
<dbReference type="SUPFAM" id="SSF52210">
    <property type="entry name" value="Succinyl-CoA synthetase domains"/>
    <property type="match status" value="2"/>
</dbReference>
<dbReference type="PATRIC" id="fig|1307839.3.peg.1395"/>
<dbReference type="PANTHER" id="PTHR42793:SF1">
    <property type="entry name" value="PEPTIDYL-LYSINE N-ACETYLTRANSFERASE PATZ"/>
    <property type="match status" value="1"/>
</dbReference>
<dbReference type="AlphaFoldDB" id="A0A0S2HY28"/>
<keyword evidence="1" id="KW-0067">ATP-binding</keyword>
<dbReference type="SUPFAM" id="SSF51735">
    <property type="entry name" value="NAD(P)-binding Rossmann-fold domains"/>
    <property type="match status" value="1"/>
</dbReference>
<keyword evidence="1" id="KW-0547">Nucleotide-binding</keyword>
<protein>
    <submittedName>
        <fullName evidence="3">Acetyl coenzyme A synthetase (ADP forming), alpha domain</fullName>
    </submittedName>
</protein>
<dbReference type="Pfam" id="PF13549">
    <property type="entry name" value="ATP-grasp_5"/>
    <property type="match status" value="1"/>
</dbReference>
<dbReference type="InterPro" id="IPR011761">
    <property type="entry name" value="ATP-grasp"/>
</dbReference>
<dbReference type="SMART" id="SM00881">
    <property type="entry name" value="CoA_binding"/>
    <property type="match status" value="1"/>
</dbReference>
<dbReference type="PANTHER" id="PTHR42793">
    <property type="entry name" value="COA BINDING DOMAIN CONTAINING PROTEIN"/>
    <property type="match status" value="1"/>
</dbReference>
<dbReference type="Pfam" id="PF13380">
    <property type="entry name" value="CoA_binding_2"/>
    <property type="match status" value="1"/>
</dbReference>
<proteinExistence type="predicted"/>
<reference evidence="3 4" key="1">
    <citation type="submission" date="2015-11" db="EMBL/GenBank/DDBJ databases">
        <title>Description and complete genome sequence of a novel strain predominating in hypersaline microbial mats and representing a new family of the Bacteriodetes phylum.</title>
        <authorList>
            <person name="Spring S."/>
            <person name="Bunk B."/>
            <person name="Sproer C."/>
            <person name="Klenk H.-P."/>
        </authorList>
    </citation>
    <scope>NUCLEOTIDE SEQUENCE [LARGE SCALE GENOMIC DNA]</scope>
    <source>
        <strain evidence="3 4">L21-Spi-D4</strain>
    </source>
</reference>
<evidence type="ECO:0000259" key="2">
    <source>
        <dbReference type="PROSITE" id="PS50975"/>
    </source>
</evidence>
<dbReference type="Gene3D" id="3.40.50.720">
    <property type="entry name" value="NAD(P)-binding Rossmann-like Domain"/>
    <property type="match status" value="1"/>
</dbReference>
<sequence>MINKQLLNPRSIVVVGGSDDIHKPGGKVLKNLLDGQFKGDLHVVNPKLDEVQGLKSYRDVNDLPEVDLAIMAIAAKFCPDTIDILTKKKNTRAFIILSAGFSEENEEGAKLEADIVEKVNAVDGALIGPNCIGLLNQNYNGVFTTPIPQLDPQGVDFISGSGATAVFIMEAGVPKGLKFNSVYSVGNSAQLGVEEVLKHLDETYEEGKSSKVKLLYIENIDKPQMLLKHASSLIRKGCKIAAVKSGGSEAGSRAASSHTGALASSDVAVDAIFRKAGIVRCHGREELATVASIFMHPELKGKNIAIITHAGGPAVMLTDALSNGGLEIPHIEGPKADALLEKLFPGSSVSNPIDFLATGTAEQLGDIIDACENDFDNIDGMAVIFGSPGLFPVYDVYDLLDEKMKQCKKPIYPILPSVVNVADEIKSFIAKGRINFPDEVLFGNALSKVYHRAKPVPENPAIPEVDNTKIRQIIDQADNGYLTPEKVQELLDAAGITRAGESVTSDRDATVTAAEKLGFPVVMKVVGPVHKSDVGGVVLNVKDADTVRKEFDRMMQIKDTTAILMQPMLTGTELFVGAKREDKFGHMVMAGLGGIFIEVLKDVNAAIAPIEHEEAIGMIQRLRGYGIIKGTRGQDPINETEFAKIITHMGALMEAAPEIFEMDLNPLLGSKEKVVAVDARVRIEK</sequence>
<dbReference type="RefSeq" id="WP_057952464.1">
    <property type="nucleotide sequence ID" value="NZ_CP013118.1"/>
</dbReference>
<dbReference type="Pfam" id="PF13607">
    <property type="entry name" value="Succ_CoA_lig"/>
    <property type="match status" value="1"/>
</dbReference>
<dbReference type="InterPro" id="IPR036291">
    <property type="entry name" value="NAD(P)-bd_dom_sf"/>
</dbReference>
<dbReference type="STRING" id="1307839.L21SP5_01303"/>
<dbReference type="Gene3D" id="3.30.1490.20">
    <property type="entry name" value="ATP-grasp fold, A domain"/>
    <property type="match status" value="1"/>
</dbReference>
<dbReference type="Proteomes" id="UP000064893">
    <property type="component" value="Chromosome"/>
</dbReference>
<evidence type="ECO:0000256" key="1">
    <source>
        <dbReference type="PROSITE-ProRule" id="PRU00409"/>
    </source>
</evidence>
<gene>
    <name evidence="3" type="ORF">L21SP5_01303</name>
</gene>
<accession>A0A0S2HY28</accession>
<dbReference type="InterPro" id="IPR032875">
    <property type="entry name" value="Succ_CoA_lig_flav_dom"/>
</dbReference>
<feature type="domain" description="ATP-grasp" evidence="2">
    <location>
        <begin position="488"/>
        <end position="524"/>
    </location>
</feature>
<dbReference type="InterPro" id="IPR013815">
    <property type="entry name" value="ATP_grasp_subdomain_1"/>
</dbReference>
<evidence type="ECO:0000313" key="4">
    <source>
        <dbReference type="Proteomes" id="UP000064893"/>
    </source>
</evidence>
<dbReference type="Gene3D" id="3.40.50.261">
    <property type="entry name" value="Succinyl-CoA synthetase domains"/>
    <property type="match status" value="2"/>
</dbReference>